<reference evidence="2" key="1">
    <citation type="journal article" date="2019" name="Int. J. Syst. Evol. Microbiol.">
        <title>The Global Catalogue of Microorganisms (GCM) 10K type strain sequencing project: providing services to taxonomists for standard genome sequencing and annotation.</title>
        <authorList>
            <consortium name="The Broad Institute Genomics Platform"/>
            <consortium name="The Broad Institute Genome Sequencing Center for Infectious Disease"/>
            <person name="Wu L."/>
            <person name="Ma J."/>
        </authorList>
    </citation>
    <scope>NUCLEOTIDE SEQUENCE [LARGE SCALE GENOMIC DNA]</scope>
    <source>
        <strain evidence="2">KCTC 52344</strain>
    </source>
</reference>
<name>A0ABW5J5G4_9BACT</name>
<proteinExistence type="predicted"/>
<dbReference type="Proteomes" id="UP001597510">
    <property type="component" value="Unassembled WGS sequence"/>
</dbReference>
<keyword evidence="2" id="KW-1185">Reference proteome</keyword>
<organism evidence="1 2">
    <name type="scientific">Emticicia soli</name>
    <dbReference type="NCBI Taxonomy" id="2027878"/>
    <lineage>
        <taxon>Bacteria</taxon>
        <taxon>Pseudomonadati</taxon>
        <taxon>Bacteroidota</taxon>
        <taxon>Cytophagia</taxon>
        <taxon>Cytophagales</taxon>
        <taxon>Leadbetterellaceae</taxon>
        <taxon>Emticicia</taxon>
    </lineage>
</organism>
<accession>A0ABW5J5G4</accession>
<gene>
    <name evidence="1" type="ORF">ACFSR2_05640</name>
</gene>
<evidence type="ECO:0000313" key="2">
    <source>
        <dbReference type="Proteomes" id="UP001597510"/>
    </source>
</evidence>
<evidence type="ECO:0000313" key="1">
    <source>
        <dbReference type="EMBL" id="MFD2520354.1"/>
    </source>
</evidence>
<dbReference type="EMBL" id="JBHULC010000005">
    <property type="protein sequence ID" value="MFD2520354.1"/>
    <property type="molecule type" value="Genomic_DNA"/>
</dbReference>
<comment type="caution">
    <text evidence="1">The sequence shown here is derived from an EMBL/GenBank/DDBJ whole genome shotgun (WGS) entry which is preliminary data.</text>
</comment>
<sequence>MGSLSKNGLSNSLTPIEGVYMNIQDTLYQSGYYPGSLYMKQWMDNHYIILIGDRIARIRYFYEKPIGYKELAILFNQWKIPTTVDDKQDKWTDQSIQEVFYTYLDLLEITEQEIIDVYPKLHKLGIPYG</sequence>
<protein>
    <submittedName>
        <fullName evidence="1">Uncharacterized protein</fullName>
    </submittedName>
</protein>